<dbReference type="PROSITE" id="PS50893">
    <property type="entry name" value="ABC_TRANSPORTER_2"/>
    <property type="match status" value="1"/>
</dbReference>
<feature type="domain" description="ABC transporter" evidence="5">
    <location>
        <begin position="19"/>
        <end position="260"/>
    </location>
</feature>
<dbReference type="Gene3D" id="3.40.50.300">
    <property type="entry name" value="P-loop containing nucleotide triphosphate hydrolases"/>
    <property type="match status" value="1"/>
</dbReference>
<keyword evidence="2" id="KW-0813">Transport</keyword>
<reference evidence="6 7" key="1">
    <citation type="submission" date="2015-09" db="EMBL/GenBank/DDBJ databases">
        <title>Genome sequencing project for genomic taxonomy and phylogenomics of Bacillus-like bacteria.</title>
        <authorList>
            <person name="Liu B."/>
            <person name="Wang J."/>
            <person name="Zhu Y."/>
            <person name="Liu G."/>
            <person name="Chen Q."/>
            <person name="Chen Z."/>
            <person name="Lan J."/>
            <person name="Che J."/>
            <person name="Ge C."/>
            <person name="Shi H."/>
            <person name="Pan Z."/>
            <person name="Liu X."/>
        </authorList>
    </citation>
    <scope>NUCLEOTIDE SEQUENCE [LARGE SCALE GENOMIC DNA]</scope>
    <source>
        <strain evidence="6 7">DSM 8552</strain>
    </source>
</reference>
<keyword evidence="3" id="KW-0547">Nucleotide-binding</keyword>
<keyword evidence="7" id="KW-1185">Reference proteome</keyword>
<dbReference type="InterPro" id="IPR050319">
    <property type="entry name" value="ABC_transp_ATP-bind"/>
</dbReference>
<dbReference type="NCBIfam" id="TIGR01727">
    <property type="entry name" value="oligo_HPY"/>
    <property type="match status" value="1"/>
</dbReference>
<dbReference type="InterPro" id="IPR003593">
    <property type="entry name" value="AAA+_ATPase"/>
</dbReference>
<comment type="caution">
    <text evidence="6">The sequence shown here is derived from an EMBL/GenBank/DDBJ whole genome shotgun (WGS) entry which is preliminary data.</text>
</comment>
<dbReference type="SUPFAM" id="SSF52540">
    <property type="entry name" value="P-loop containing nucleoside triphosphate hydrolases"/>
    <property type="match status" value="1"/>
</dbReference>
<gene>
    <name evidence="6" type="ORF">AN963_27670</name>
</gene>
<evidence type="ECO:0000313" key="6">
    <source>
        <dbReference type="EMBL" id="KQL45087.1"/>
    </source>
</evidence>
<evidence type="ECO:0000256" key="3">
    <source>
        <dbReference type="ARBA" id="ARBA00022741"/>
    </source>
</evidence>
<dbReference type="PANTHER" id="PTHR43776:SF7">
    <property type="entry name" value="D,D-DIPEPTIDE TRANSPORT ATP-BINDING PROTEIN DDPF-RELATED"/>
    <property type="match status" value="1"/>
</dbReference>
<evidence type="ECO:0000256" key="1">
    <source>
        <dbReference type="ARBA" id="ARBA00005417"/>
    </source>
</evidence>
<dbReference type="SMART" id="SM00382">
    <property type="entry name" value="AAA"/>
    <property type="match status" value="1"/>
</dbReference>
<accession>A0ABR5N3L3</accession>
<proteinExistence type="inferred from homology"/>
<evidence type="ECO:0000259" key="5">
    <source>
        <dbReference type="PROSITE" id="PS50893"/>
    </source>
</evidence>
<evidence type="ECO:0000256" key="2">
    <source>
        <dbReference type="ARBA" id="ARBA00022448"/>
    </source>
</evidence>
<dbReference type="InterPro" id="IPR013563">
    <property type="entry name" value="Oligopep_ABC_C"/>
</dbReference>
<keyword evidence="4" id="KW-0067">ATP-binding</keyword>
<sequence length="332" mass="37760">MTTILEVNGLHKEYHKQRTWIDRLFKRKGSSLYAVDDVSFSLQEGETLGLVGESGCGKSTLSRAIMRLYEPTGGTIRFLGEDITSYEQRKMRHMRKNMQMVFQDPYSSLNPRMTVKEMLAETIRFHQICQNDKELNEYIDYLLVRVGLNANDASRYPKAFSGGQRQRLCIARAISVKPKLLIADEPVSALDVSVQAHILNLLEDLKKEFQLSLIFISHDLSVVKYISDRVAVMYLGRIVEIGNSNEIFENPVHPYTQALLSAVPRFDVDQGKREKIALEGDPPSPYEKHTGCPFYSRCPKRMNICESMAPSFYATGATHLIRCHLAAEVGYQ</sequence>
<dbReference type="Proteomes" id="UP000051063">
    <property type="component" value="Unassembled WGS sequence"/>
</dbReference>
<evidence type="ECO:0000256" key="4">
    <source>
        <dbReference type="ARBA" id="ARBA00022840"/>
    </source>
</evidence>
<dbReference type="Pfam" id="PF08352">
    <property type="entry name" value="oligo_HPY"/>
    <property type="match status" value="1"/>
</dbReference>
<dbReference type="InterPro" id="IPR017871">
    <property type="entry name" value="ABC_transporter-like_CS"/>
</dbReference>
<dbReference type="InterPro" id="IPR003439">
    <property type="entry name" value="ABC_transporter-like_ATP-bd"/>
</dbReference>
<dbReference type="PANTHER" id="PTHR43776">
    <property type="entry name" value="TRANSPORT ATP-BINDING PROTEIN"/>
    <property type="match status" value="1"/>
</dbReference>
<evidence type="ECO:0000313" key="7">
    <source>
        <dbReference type="Proteomes" id="UP000051063"/>
    </source>
</evidence>
<comment type="similarity">
    <text evidence="1">Belongs to the ABC transporter superfamily.</text>
</comment>
<dbReference type="InterPro" id="IPR027417">
    <property type="entry name" value="P-loop_NTPase"/>
</dbReference>
<dbReference type="PROSITE" id="PS00211">
    <property type="entry name" value="ABC_TRANSPORTER_1"/>
    <property type="match status" value="1"/>
</dbReference>
<dbReference type="EMBL" id="LJJB01000013">
    <property type="protein sequence ID" value="KQL45087.1"/>
    <property type="molecule type" value="Genomic_DNA"/>
</dbReference>
<name>A0ABR5N3L3_BRECH</name>
<organism evidence="6 7">
    <name type="scientific">Brevibacillus choshinensis</name>
    <dbReference type="NCBI Taxonomy" id="54911"/>
    <lineage>
        <taxon>Bacteria</taxon>
        <taxon>Bacillati</taxon>
        <taxon>Bacillota</taxon>
        <taxon>Bacilli</taxon>
        <taxon>Bacillales</taxon>
        <taxon>Paenibacillaceae</taxon>
        <taxon>Brevibacillus</taxon>
    </lineage>
</organism>
<dbReference type="CDD" id="cd03257">
    <property type="entry name" value="ABC_NikE_OppD_transporters"/>
    <property type="match status" value="1"/>
</dbReference>
<protein>
    <recommendedName>
        <fullName evidence="5">ABC transporter domain-containing protein</fullName>
    </recommendedName>
</protein>
<dbReference type="Pfam" id="PF00005">
    <property type="entry name" value="ABC_tran"/>
    <property type="match status" value="1"/>
</dbReference>
<dbReference type="RefSeq" id="WP_055747686.1">
    <property type="nucleotide sequence ID" value="NZ_LJJB01000013.1"/>
</dbReference>